<feature type="transmembrane region" description="Helical" evidence="1">
    <location>
        <begin position="36"/>
        <end position="51"/>
    </location>
</feature>
<dbReference type="Proteomes" id="UP000812440">
    <property type="component" value="Chromosome 4"/>
</dbReference>
<keyword evidence="1" id="KW-0472">Membrane</keyword>
<keyword evidence="3" id="KW-1185">Reference proteome</keyword>
<reference evidence="2" key="1">
    <citation type="thesis" date="2020" institute="ProQuest LLC" country="789 East Eisenhower Parkway, Ann Arbor, MI, USA">
        <title>Comparative Genomics and Chromosome Evolution.</title>
        <authorList>
            <person name="Mudd A.B."/>
        </authorList>
    </citation>
    <scope>NUCLEOTIDE SEQUENCE</scope>
    <source>
        <strain evidence="2">Female2</strain>
        <tissue evidence="2">Blood</tissue>
    </source>
</reference>
<dbReference type="AlphaFoldDB" id="A0A8T2J1Q4"/>
<comment type="caution">
    <text evidence="2">The sequence shown here is derived from an EMBL/GenBank/DDBJ whole genome shotgun (WGS) entry which is preliminary data.</text>
</comment>
<dbReference type="EMBL" id="JAACNH010000007">
    <property type="protein sequence ID" value="KAG8438202.1"/>
    <property type="molecule type" value="Genomic_DNA"/>
</dbReference>
<accession>A0A8T2J1Q4</accession>
<evidence type="ECO:0000256" key="1">
    <source>
        <dbReference type="SAM" id="Phobius"/>
    </source>
</evidence>
<proteinExistence type="predicted"/>
<keyword evidence="1" id="KW-0812">Transmembrane</keyword>
<evidence type="ECO:0000313" key="3">
    <source>
        <dbReference type="Proteomes" id="UP000812440"/>
    </source>
</evidence>
<keyword evidence="1" id="KW-1133">Transmembrane helix</keyword>
<organism evidence="2 3">
    <name type="scientific">Hymenochirus boettgeri</name>
    <name type="common">Congo dwarf clawed frog</name>
    <dbReference type="NCBI Taxonomy" id="247094"/>
    <lineage>
        <taxon>Eukaryota</taxon>
        <taxon>Metazoa</taxon>
        <taxon>Chordata</taxon>
        <taxon>Craniata</taxon>
        <taxon>Vertebrata</taxon>
        <taxon>Euteleostomi</taxon>
        <taxon>Amphibia</taxon>
        <taxon>Batrachia</taxon>
        <taxon>Anura</taxon>
        <taxon>Pipoidea</taxon>
        <taxon>Pipidae</taxon>
        <taxon>Pipinae</taxon>
        <taxon>Hymenochirus</taxon>
    </lineage>
</organism>
<evidence type="ECO:0000313" key="2">
    <source>
        <dbReference type="EMBL" id="KAG8438202.1"/>
    </source>
</evidence>
<feature type="transmembrane region" description="Helical" evidence="1">
    <location>
        <begin position="12"/>
        <end position="30"/>
    </location>
</feature>
<gene>
    <name evidence="2" type="ORF">GDO86_008768</name>
</gene>
<sequence length="85" mass="10136">MYILQRCQISNTIIWFLSIILTFCFLKNILLLNIGYLLYLCYILFVHYIHCEKKRDESHGRVCALTVNKSSIQVFPFYFTMQCNA</sequence>
<name>A0A8T2J1Q4_9PIPI</name>
<protein>
    <submittedName>
        <fullName evidence="2">Uncharacterized protein</fullName>
    </submittedName>
</protein>